<proteinExistence type="predicted"/>
<dbReference type="Proteomes" id="UP000024635">
    <property type="component" value="Unassembled WGS sequence"/>
</dbReference>
<dbReference type="EMBL" id="JARK01001340">
    <property type="protein sequence ID" value="EYC31239.1"/>
    <property type="molecule type" value="Genomic_DNA"/>
</dbReference>
<reference evidence="2" key="1">
    <citation type="journal article" date="2015" name="Nat. Genet.">
        <title>The genome and transcriptome of the zoonotic hookworm Ancylostoma ceylanicum identify infection-specific gene families.</title>
        <authorList>
            <person name="Schwarz E.M."/>
            <person name="Hu Y."/>
            <person name="Antoshechkin I."/>
            <person name="Miller M.M."/>
            <person name="Sternberg P.W."/>
            <person name="Aroian R.V."/>
        </authorList>
    </citation>
    <scope>NUCLEOTIDE SEQUENCE</scope>
    <source>
        <strain evidence="2">HY135</strain>
    </source>
</reference>
<name>A0A016VUG6_9BILA</name>
<sequence>MPLGAQKVLFYCVSNMTQIYCSLMRYRDQKLVKEAKVISYEAVSSQHCPLTCTIEITPPKQRYDERCGPSRIKWW</sequence>
<evidence type="ECO:0000313" key="2">
    <source>
        <dbReference type="Proteomes" id="UP000024635"/>
    </source>
</evidence>
<accession>A0A016VUG6</accession>
<protein>
    <submittedName>
        <fullName evidence="1">Uncharacterized protein</fullName>
    </submittedName>
</protein>
<comment type="caution">
    <text evidence="1">The sequence shown here is derived from an EMBL/GenBank/DDBJ whole genome shotgun (WGS) entry which is preliminary data.</text>
</comment>
<keyword evidence="2" id="KW-1185">Reference proteome</keyword>
<dbReference type="STRING" id="53326.A0A016VUG6"/>
<gene>
    <name evidence="1" type="primary">Acey_s0004.g2042</name>
    <name evidence="1" type="ORF">Y032_0004g2042</name>
</gene>
<evidence type="ECO:0000313" key="1">
    <source>
        <dbReference type="EMBL" id="EYC31239.1"/>
    </source>
</evidence>
<organism evidence="1 2">
    <name type="scientific">Ancylostoma ceylanicum</name>
    <dbReference type="NCBI Taxonomy" id="53326"/>
    <lineage>
        <taxon>Eukaryota</taxon>
        <taxon>Metazoa</taxon>
        <taxon>Ecdysozoa</taxon>
        <taxon>Nematoda</taxon>
        <taxon>Chromadorea</taxon>
        <taxon>Rhabditida</taxon>
        <taxon>Rhabditina</taxon>
        <taxon>Rhabditomorpha</taxon>
        <taxon>Strongyloidea</taxon>
        <taxon>Ancylostomatidae</taxon>
        <taxon>Ancylostomatinae</taxon>
        <taxon>Ancylostoma</taxon>
    </lineage>
</organism>
<dbReference type="AlphaFoldDB" id="A0A016VUG6"/>
<dbReference type="OrthoDB" id="418748at2759"/>